<dbReference type="Gene3D" id="1.25.40.280">
    <property type="entry name" value="alix/aip1 like domains"/>
    <property type="match status" value="1"/>
</dbReference>
<dbReference type="EMBL" id="CAXITT010001446">
    <property type="protein sequence ID" value="CAL1548579.1"/>
    <property type="molecule type" value="Genomic_DNA"/>
</dbReference>
<keyword evidence="5" id="KW-1185">Reference proteome</keyword>
<dbReference type="PANTHER" id="PTHR23032">
    <property type="entry name" value="BRO1 DOMAIN-CONTAINING PROTEIN BROX"/>
    <property type="match status" value="1"/>
</dbReference>
<feature type="domain" description="BRO1" evidence="3">
    <location>
        <begin position="1"/>
        <end position="411"/>
    </location>
</feature>
<name>A0AAV2IN74_LYMST</name>
<dbReference type="InterPro" id="IPR038898">
    <property type="entry name" value="BROX"/>
</dbReference>
<organism evidence="4 5">
    <name type="scientific">Lymnaea stagnalis</name>
    <name type="common">Great pond snail</name>
    <name type="synonym">Helix stagnalis</name>
    <dbReference type="NCBI Taxonomy" id="6523"/>
    <lineage>
        <taxon>Eukaryota</taxon>
        <taxon>Metazoa</taxon>
        <taxon>Spiralia</taxon>
        <taxon>Lophotrochozoa</taxon>
        <taxon>Mollusca</taxon>
        <taxon>Gastropoda</taxon>
        <taxon>Heterobranchia</taxon>
        <taxon>Euthyneura</taxon>
        <taxon>Panpulmonata</taxon>
        <taxon>Hygrophila</taxon>
        <taxon>Lymnaeoidea</taxon>
        <taxon>Lymnaeidae</taxon>
        <taxon>Lymnaea</taxon>
    </lineage>
</organism>
<evidence type="ECO:0000256" key="1">
    <source>
        <dbReference type="ARBA" id="ARBA00008901"/>
    </source>
</evidence>
<feature type="region of interest" description="Disordered" evidence="2">
    <location>
        <begin position="378"/>
        <end position="425"/>
    </location>
</feature>
<reference evidence="4 5" key="1">
    <citation type="submission" date="2024-04" db="EMBL/GenBank/DDBJ databases">
        <authorList>
            <consortium name="Genoscope - CEA"/>
            <person name="William W."/>
        </authorList>
    </citation>
    <scope>NUCLEOTIDE SEQUENCE [LARGE SCALE GENOMIC DNA]</scope>
</reference>
<dbReference type="InterPro" id="IPR004328">
    <property type="entry name" value="BRO1_dom"/>
</dbReference>
<dbReference type="InterPro" id="IPR038499">
    <property type="entry name" value="BRO1_sf"/>
</dbReference>
<dbReference type="Proteomes" id="UP001497497">
    <property type="component" value="Unassembled WGS sequence"/>
</dbReference>
<feature type="compositionally biased region" description="Basic and acidic residues" evidence="2">
    <location>
        <begin position="384"/>
        <end position="396"/>
    </location>
</feature>
<dbReference type="PROSITE" id="PS51180">
    <property type="entry name" value="BRO1"/>
    <property type="match status" value="1"/>
</dbReference>
<dbReference type="PANTHER" id="PTHR23032:SF13">
    <property type="entry name" value="BRO1 DOMAIN-CONTAINING PROTEIN BROX"/>
    <property type="match status" value="1"/>
</dbReference>
<dbReference type="SMART" id="SM01041">
    <property type="entry name" value="BRO1"/>
    <property type="match status" value="1"/>
</dbReference>
<accession>A0AAV2IN74</accession>
<evidence type="ECO:0000313" key="4">
    <source>
        <dbReference type="EMBL" id="CAL1548579.1"/>
    </source>
</evidence>
<evidence type="ECO:0000256" key="2">
    <source>
        <dbReference type="SAM" id="MobiDB-lite"/>
    </source>
</evidence>
<dbReference type="AlphaFoldDB" id="A0AAV2IN74"/>
<protein>
    <recommendedName>
        <fullName evidence="3">BRO1 domain-containing protein</fullName>
    </recommendedName>
</protein>
<comment type="similarity">
    <text evidence="1">Belongs to the BROX family.</text>
</comment>
<evidence type="ECO:0000313" key="5">
    <source>
        <dbReference type="Proteomes" id="UP001497497"/>
    </source>
</evidence>
<proteinExistence type="inferred from homology"/>
<gene>
    <name evidence="4" type="ORF">GSLYS_00021896001</name>
</gene>
<comment type="caution">
    <text evidence="4">The sequence shown here is derived from an EMBL/GenBank/DDBJ whole genome shotgun (WGS) entry which is preliminary data.</text>
</comment>
<feature type="compositionally biased region" description="Basic and acidic residues" evidence="2">
    <location>
        <begin position="404"/>
        <end position="417"/>
    </location>
</feature>
<evidence type="ECO:0000259" key="3">
    <source>
        <dbReference type="PROSITE" id="PS51180"/>
    </source>
</evidence>
<sequence>MAYWFHRNPLKATAPVNYELHGVSTNDATRKIFSDLRMSRTKLLELLTDPGQARDVVDKAHAEYLGLLQGMCTPIDPSEPENKLRKLIKYKWSNTLLGNIPVEYTDTAFEYFSMLFNVALWFTKHAAKIAAKEDPDMEEAKEIHKCLRTAAGIFKFCKDDLRSKLFDAPSEGAHDTDTRVLDAYIHQCTAEAQEITLARAIEMKHNVNLISALAYETAEMYQKGDDALASLDQKDVGKWRKYFQLKNKFYMACAHSYHGENLLNQDKCGEAIRGLRESVDLYGKAELLCKDYATAKGVGTTAKPQNHLFFRKLGAVIKRTLDKCERENGLIYHQKIAPDAPLLELKATYGLVSPEDYKPPALSQLWSLDVYKKYATPAAAAKPPPEKVKSSGKDEQPAAPLPSVKEKEVPMSDKDPKNNSGCVVS</sequence>
<dbReference type="Pfam" id="PF03097">
    <property type="entry name" value="BRO1"/>
    <property type="match status" value="1"/>
</dbReference>